<comment type="similarity">
    <text evidence="2">Belongs to the nucleoporin Nup133 family.</text>
</comment>
<dbReference type="InterPro" id="IPR015943">
    <property type="entry name" value="WD40/YVTN_repeat-like_dom_sf"/>
</dbReference>
<dbReference type="PANTHER" id="PTHR13405:SF11">
    <property type="entry name" value="NUCLEAR PORE COMPLEX PROTEIN NUP133"/>
    <property type="match status" value="1"/>
</dbReference>
<evidence type="ECO:0000256" key="3">
    <source>
        <dbReference type="ARBA" id="ARBA00022448"/>
    </source>
</evidence>
<keyword evidence="3" id="KW-0813">Transport</keyword>
<dbReference type="EMBL" id="OX365767">
    <property type="protein sequence ID" value="CAI4034835.1"/>
    <property type="molecule type" value="Genomic_DNA"/>
</dbReference>
<sequence>MSEKRAHLRLRKELSVPIAVVENESLAQLSYEEESQASLMDISMEQQQLRLHSNFDNSKVFTENSRYIVKTLQTDYNNGFRNDDELNGYIDMQIGYGLVNDHKKVYIWNVHSTQKDTPYITVPFRSGDDDDDEIAIVPKCILTFPATMDESPLALNPNDQDETGGLIIIKGSKAIYYEDINSINNLNFKLSEKFSHELELPINSSDGEKCDLISNCEPAGIVLTTNFGRIFFITIRNSMGKPQLKLGKQLNKPFKLGIWSKIFNTNSLVVSLRNGPILGKGMRLVYITTNNGNFQTWQLSATHSHPTKLIDVSIFEAILESLQDLYPFAHGTLKIWDSHPLQDKSAHLFLSSIYDGSSNETYYILSTIIFDSSSNSFTIFSTYRLNTFMDSITDPDFKPRIFIPQMENANDANEVTSILVMFPNAVVITQVNSKLDSTYSLRRKWEDIVSLRSDIKIIGSGYDSNSLYVLTKQIGMLQFFMKENEGQYSKSEAGFVKSHVDQAVYFSKINSNPIDFNLPPEISLDQECIEHDLKLTSEEIFHSNGKYIPPMLNTLGQHLSVRKEFFQNFLTFVTENFNYKISPELKLNLIEKFEILNCCIKFNCITRQSDVLNDIWEKILSNYNLTHNEHLTTEIIVINRPDIFPVIFKQFLNHVIFVLFPSQNQNFKLSVTNLINSCFYDGILEEGEKALRYELLELDPMEVDTSKLPWFINFDYLNCINQCFFDFTFACEEEKNLVSYNESLLKIAKILYYQFNQFKIWISTQPDGSMNVNENSVSVNNLYEDNHLDWNHVLCKANLKEQSIQIAEFYKDLPALVQTLQTLDQNAPTTLSLYETFFNEFPEEFSFTLFEYLIKYKKLNDLMFKFPQQHNVLVKFFQQLAPKYGHVAWIQQILDESYADAMNTLKNITVDDSMEGKNLNECELHLNVAKLSSLLVEEKKLDTNNLRKIQYNLDTIDAEKRISSKLRKGEVQICKRFKSGQINMVFNILEEKLKSASVIDLTDLIEFYSMLDDEESLFIPLRLLSVDGDLLNFEIRKFLNALIWRRIILLDNSKEGDKLLQHTVTRMFDEELFKGNDFPLPNLNLLCDKALVTPEYINKTYSKFSVDLNTIREEIGEEIAQLERLNSDNSLEIKLHSTIGSAAKEKDYTINYETNTVEY</sequence>
<dbReference type="Gene3D" id="2.130.10.10">
    <property type="entry name" value="YVTN repeat-like/Quinoprotein amine dehydrogenase"/>
    <property type="match status" value="1"/>
</dbReference>
<evidence type="ECO:0000313" key="7">
    <source>
        <dbReference type="Proteomes" id="UP001161438"/>
    </source>
</evidence>
<gene>
    <name evidence="6" type="primary">SMKI11G2870</name>
    <name evidence="6" type="ORF">SMKI_11G2870</name>
</gene>
<dbReference type="SUPFAM" id="SSF117289">
    <property type="entry name" value="Nucleoporin domain"/>
    <property type="match status" value="1"/>
</dbReference>
<protein>
    <recommendedName>
        <fullName evidence="5">Nucleoporin Nup133/Nup155-like N-terminal domain-containing protein</fullName>
    </recommendedName>
</protein>
<name>A0AA35ISU5_SACMI</name>
<dbReference type="AlphaFoldDB" id="A0AA35ISU5"/>
<comment type="subcellular location">
    <subcellularLocation>
        <location evidence="1">Nucleus</location>
    </subcellularLocation>
</comment>
<feature type="domain" description="Nucleoporin Nup133/Nup155-like N-terminal" evidence="5">
    <location>
        <begin position="69"/>
        <end position="477"/>
    </location>
</feature>
<dbReference type="Pfam" id="PF08801">
    <property type="entry name" value="Nucleoporin_N"/>
    <property type="match status" value="1"/>
</dbReference>
<dbReference type="GeneID" id="80919668"/>
<dbReference type="InterPro" id="IPR014908">
    <property type="entry name" value="Nucleoporin_Nup133/Nup155_N"/>
</dbReference>
<dbReference type="GO" id="GO:0016973">
    <property type="term" value="P:poly(A)+ mRNA export from nucleus"/>
    <property type="evidence" value="ECO:0007669"/>
    <property type="project" value="TreeGrafter"/>
</dbReference>
<dbReference type="GO" id="GO:0017056">
    <property type="term" value="F:structural constituent of nuclear pore"/>
    <property type="evidence" value="ECO:0007669"/>
    <property type="project" value="InterPro"/>
</dbReference>
<dbReference type="GO" id="GO:0000972">
    <property type="term" value="P:transcription-dependent tethering of RNA polymerase II gene DNA at nuclear periphery"/>
    <property type="evidence" value="ECO:0007669"/>
    <property type="project" value="TreeGrafter"/>
</dbReference>
<evidence type="ECO:0000313" key="6">
    <source>
        <dbReference type="EMBL" id="CAI4034835.1"/>
    </source>
</evidence>
<accession>A0AA35ISU5</accession>
<dbReference type="GO" id="GO:0006606">
    <property type="term" value="P:protein import into nucleus"/>
    <property type="evidence" value="ECO:0007669"/>
    <property type="project" value="TreeGrafter"/>
</dbReference>
<dbReference type="InterPro" id="IPR037624">
    <property type="entry name" value="Nup133-like"/>
</dbReference>
<dbReference type="GO" id="GO:0031080">
    <property type="term" value="C:nuclear pore outer ring"/>
    <property type="evidence" value="ECO:0007669"/>
    <property type="project" value="TreeGrafter"/>
</dbReference>
<proteinExistence type="inferred from homology"/>
<keyword evidence="7" id="KW-1185">Reference proteome</keyword>
<dbReference type="Gene3D" id="1.20.58.1380">
    <property type="match status" value="1"/>
</dbReference>
<evidence type="ECO:0000256" key="1">
    <source>
        <dbReference type="ARBA" id="ARBA00004123"/>
    </source>
</evidence>
<dbReference type="Proteomes" id="UP001161438">
    <property type="component" value="Chromosome 11"/>
</dbReference>
<dbReference type="RefSeq" id="XP_056077955.1">
    <property type="nucleotide sequence ID" value="XM_056223992.1"/>
</dbReference>
<reference evidence="6" key="1">
    <citation type="submission" date="2022-10" db="EMBL/GenBank/DDBJ databases">
        <authorList>
            <person name="Byrne P K."/>
        </authorList>
    </citation>
    <scope>NUCLEOTIDE SEQUENCE</scope>
    <source>
        <strain evidence="6">IFO1815</strain>
    </source>
</reference>
<dbReference type="PANTHER" id="PTHR13405">
    <property type="entry name" value="NUCLEAR PORE COMPLEX PROTEIN NUP133"/>
    <property type="match status" value="1"/>
</dbReference>
<evidence type="ECO:0000259" key="5">
    <source>
        <dbReference type="Pfam" id="PF08801"/>
    </source>
</evidence>
<keyword evidence="4" id="KW-0539">Nucleus</keyword>
<evidence type="ECO:0000256" key="4">
    <source>
        <dbReference type="ARBA" id="ARBA00023242"/>
    </source>
</evidence>
<organism evidence="6 7">
    <name type="scientific">Saccharomyces mikatae IFO 1815</name>
    <dbReference type="NCBI Taxonomy" id="226126"/>
    <lineage>
        <taxon>Eukaryota</taxon>
        <taxon>Fungi</taxon>
        <taxon>Dikarya</taxon>
        <taxon>Ascomycota</taxon>
        <taxon>Saccharomycotina</taxon>
        <taxon>Saccharomycetes</taxon>
        <taxon>Saccharomycetales</taxon>
        <taxon>Saccharomycetaceae</taxon>
        <taxon>Saccharomyces</taxon>
    </lineage>
</organism>
<evidence type="ECO:0000256" key="2">
    <source>
        <dbReference type="ARBA" id="ARBA00005569"/>
    </source>
</evidence>